<keyword evidence="1" id="KW-0472">Membrane</keyword>
<accession>A0A0F8X3T9</accession>
<feature type="transmembrane region" description="Helical" evidence="1">
    <location>
        <begin position="104"/>
        <end position="127"/>
    </location>
</feature>
<proteinExistence type="predicted"/>
<comment type="caution">
    <text evidence="2">The sequence shown here is derived from an EMBL/GenBank/DDBJ whole genome shotgun (WGS) entry which is preliminary data.</text>
</comment>
<evidence type="ECO:0000313" key="2">
    <source>
        <dbReference type="EMBL" id="KKK63593.1"/>
    </source>
</evidence>
<protein>
    <submittedName>
        <fullName evidence="2">Uncharacterized protein</fullName>
    </submittedName>
</protein>
<name>A0A0F8X3T9_9ZZZZ</name>
<evidence type="ECO:0000256" key="1">
    <source>
        <dbReference type="SAM" id="Phobius"/>
    </source>
</evidence>
<organism evidence="2">
    <name type="scientific">marine sediment metagenome</name>
    <dbReference type="NCBI Taxonomy" id="412755"/>
    <lineage>
        <taxon>unclassified sequences</taxon>
        <taxon>metagenomes</taxon>
        <taxon>ecological metagenomes</taxon>
    </lineage>
</organism>
<keyword evidence="1" id="KW-0812">Transmembrane</keyword>
<keyword evidence="1" id="KW-1133">Transmembrane helix</keyword>
<dbReference type="EMBL" id="LAZR01061431">
    <property type="protein sequence ID" value="KKK63593.1"/>
    <property type="molecule type" value="Genomic_DNA"/>
</dbReference>
<feature type="transmembrane region" description="Helical" evidence="1">
    <location>
        <begin position="47"/>
        <end position="66"/>
    </location>
</feature>
<gene>
    <name evidence="2" type="ORF">LCGC14_2992700</name>
</gene>
<sequence length="137" mass="14691">MRLANPFSDLAIGELFETLMPDFVLAFAFFTALAYAALGKRFDHQRPAIVMSAVIGLSLSVGLVWWEQQNSLSIKNLGPLAVGFAIIVLASVMYQAIKQVGGSWAGVGIALGASLLVSTLLGIEWFLDPQIIHTAIT</sequence>
<feature type="transmembrane region" description="Helical" evidence="1">
    <location>
        <begin position="78"/>
        <end position="97"/>
    </location>
</feature>
<feature type="non-terminal residue" evidence="2">
    <location>
        <position position="137"/>
    </location>
</feature>
<reference evidence="2" key="1">
    <citation type="journal article" date="2015" name="Nature">
        <title>Complex archaea that bridge the gap between prokaryotes and eukaryotes.</title>
        <authorList>
            <person name="Spang A."/>
            <person name="Saw J.H."/>
            <person name="Jorgensen S.L."/>
            <person name="Zaremba-Niedzwiedzka K."/>
            <person name="Martijn J."/>
            <person name="Lind A.E."/>
            <person name="van Eijk R."/>
            <person name="Schleper C."/>
            <person name="Guy L."/>
            <person name="Ettema T.J."/>
        </authorList>
    </citation>
    <scope>NUCLEOTIDE SEQUENCE</scope>
</reference>
<feature type="transmembrane region" description="Helical" evidence="1">
    <location>
        <begin position="20"/>
        <end position="38"/>
    </location>
</feature>
<dbReference type="AlphaFoldDB" id="A0A0F8X3T9"/>